<gene>
    <name evidence="1" type="ORF">LTRI10_LOCUS2072</name>
</gene>
<proteinExistence type="predicted"/>
<dbReference type="InterPro" id="IPR036691">
    <property type="entry name" value="Endo/exonu/phosph_ase_sf"/>
</dbReference>
<reference evidence="1 2" key="1">
    <citation type="submission" date="2024-04" db="EMBL/GenBank/DDBJ databases">
        <authorList>
            <person name="Fracassetti M."/>
        </authorList>
    </citation>
    <scope>NUCLEOTIDE SEQUENCE [LARGE SCALE GENOMIC DNA]</scope>
</reference>
<dbReference type="Gene3D" id="3.60.10.10">
    <property type="entry name" value="Endonuclease/exonuclease/phosphatase"/>
    <property type="match status" value="1"/>
</dbReference>
<dbReference type="SUPFAM" id="SSF56219">
    <property type="entry name" value="DNase I-like"/>
    <property type="match status" value="1"/>
</dbReference>
<evidence type="ECO:0000313" key="1">
    <source>
        <dbReference type="EMBL" id="CAL1354238.1"/>
    </source>
</evidence>
<accession>A0AAV2CCJ9</accession>
<keyword evidence="2" id="KW-1185">Reference proteome</keyword>
<protein>
    <recommendedName>
        <fullName evidence="3">Non-LTR retroelement reverse transcriptase</fullName>
    </recommendedName>
</protein>
<dbReference type="PANTHER" id="PTHR35218">
    <property type="entry name" value="RNASE H DOMAIN-CONTAINING PROTEIN"/>
    <property type="match status" value="1"/>
</dbReference>
<sequence>MATRYPFGDCWSNNTSRGGRAGGLSLWWVEEVAAMVIYASLRCIDAKIVDDREFVWRFTSLYGWLEVGRKKNTWDFMRDLASQWEGPWLCGGDFNEILAVEEKSGGQNMEERDIAEFHDCLLGTKMEAGRGTSKFKRQ</sequence>
<dbReference type="PANTHER" id="PTHR35218:SF9">
    <property type="entry name" value="ENDONUCLEASE_EXONUCLEASE_PHOSPHATASE DOMAIN-CONTAINING PROTEIN"/>
    <property type="match status" value="1"/>
</dbReference>
<name>A0AAV2CCJ9_9ROSI</name>
<evidence type="ECO:0008006" key="3">
    <source>
        <dbReference type="Google" id="ProtNLM"/>
    </source>
</evidence>
<dbReference type="Proteomes" id="UP001497516">
    <property type="component" value="Chromosome 1"/>
</dbReference>
<dbReference type="AlphaFoldDB" id="A0AAV2CCJ9"/>
<organism evidence="1 2">
    <name type="scientific">Linum trigynum</name>
    <dbReference type="NCBI Taxonomy" id="586398"/>
    <lineage>
        <taxon>Eukaryota</taxon>
        <taxon>Viridiplantae</taxon>
        <taxon>Streptophyta</taxon>
        <taxon>Embryophyta</taxon>
        <taxon>Tracheophyta</taxon>
        <taxon>Spermatophyta</taxon>
        <taxon>Magnoliopsida</taxon>
        <taxon>eudicotyledons</taxon>
        <taxon>Gunneridae</taxon>
        <taxon>Pentapetalae</taxon>
        <taxon>rosids</taxon>
        <taxon>fabids</taxon>
        <taxon>Malpighiales</taxon>
        <taxon>Linaceae</taxon>
        <taxon>Linum</taxon>
    </lineage>
</organism>
<evidence type="ECO:0000313" key="2">
    <source>
        <dbReference type="Proteomes" id="UP001497516"/>
    </source>
</evidence>
<dbReference type="EMBL" id="OZ034813">
    <property type="protein sequence ID" value="CAL1354238.1"/>
    <property type="molecule type" value="Genomic_DNA"/>
</dbReference>